<keyword evidence="2" id="KW-1185">Reference proteome</keyword>
<evidence type="ECO:0000313" key="2">
    <source>
        <dbReference type="Proteomes" id="UP000299102"/>
    </source>
</evidence>
<comment type="caution">
    <text evidence="1">The sequence shown here is derived from an EMBL/GenBank/DDBJ whole genome shotgun (WGS) entry which is preliminary data.</text>
</comment>
<reference evidence="1 2" key="1">
    <citation type="journal article" date="2019" name="Commun. Biol.">
        <title>The bagworm genome reveals a unique fibroin gene that provides high tensile strength.</title>
        <authorList>
            <person name="Kono N."/>
            <person name="Nakamura H."/>
            <person name="Ohtoshi R."/>
            <person name="Tomita M."/>
            <person name="Numata K."/>
            <person name="Arakawa K."/>
        </authorList>
    </citation>
    <scope>NUCLEOTIDE SEQUENCE [LARGE SCALE GENOMIC DNA]</scope>
</reference>
<sequence length="180" mass="20122">MEGAFYARVDVDAKLLWLSVNLAVVYLKLQLRGRGWTEGRLAHNSERSPNCSCYRGTISGYNRGKRQQRRAVGAGTKAPVNEIIMIIAEFSRQKKTDTKYVIGRALGPFFMPLCDYRPNLKNFISTFQRLATSRDVLITTAPYPISDTGPVLKCAGPRSSFDVSLGGRRLTIKIFTVITN</sequence>
<dbReference type="Proteomes" id="UP000299102">
    <property type="component" value="Unassembled WGS sequence"/>
</dbReference>
<name>A0A4C1VE96_EUMVA</name>
<dbReference type="AlphaFoldDB" id="A0A4C1VE96"/>
<accession>A0A4C1VE96</accession>
<proteinExistence type="predicted"/>
<organism evidence="1 2">
    <name type="scientific">Eumeta variegata</name>
    <name type="common">Bagworm moth</name>
    <name type="synonym">Eumeta japonica</name>
    <dbReference type="NCBI Taxonomy" id="151549"/>
    <lineage>
        <taxon>Eukaryota</taxon>
        <taxon>Metazoa</taxon>
        <taxon>Ecdysozoa</taxon>
        <taxon>Arthropoda</taxon>
        <taxon>Hexapoda</taxon>
        <taxon>Insecta</taxon>
        <taxon>Pterygota</taxon>
        <taxon>Neoptera</taxon>
        <taxon>Endopterygota</taxon>
        <taxon>Lepidoptera</taxon>
        <taxon>Glossata</taxon>
        <taxon>Ditrysia</taxon>
        <taxon>Tineoidea</taxon>
        <taxon>Psychidae</taxon>
        <taxon>Oiketicinae</taxon>
        <taxon>Eumeta</taxon>
    </lineage>
</organism>
<protein>
    <submittedName>
        <fullName evidence="1">Uncharacterized protein</fullName>
    </submittedName>
</protein>
<dbReference type="EMBL" id="BGZK01000320">
    <property type="protein sequence ID" value="GBP36582.1"/>
    <property type="molecule type" value="Genomic_DNA"/>
</dbReference>
<evidence type="ECO:0000313" key="1">
    <source>
        <dbReference type="EMBL" id="GBP36582.1"/>
    </source>
</evidence>
<gene>
    <name evidence="1" type="ORF">EVAR_34325_1</name>
</gene>